<name>A0ABW5CA13_9PROT</name>
<dbReference type="Proteomes" id="UP001597296">
    <property type="component" value="Unassembled WGS sequence"/>
</dbReference>
<reference evidence="2" key="1">
    <citation type="journal article" date="2019" name="Int. J. Syst. Evol. Microbiol.">
        <title>The Global Catalogue of Microorganisms (GCM) 10K type strain sequencing project: providing services to taxonomists for standard genome sequencing and annotation.</title>
        <authorList>
            <consortium name="The Broad Institute Genomics Platform"/>
            <consortium name="The Broad Institute Genome Sequencing Center for Infectious Disease"/>
            <person name="Wu L."/>
            <person name="Ma J."/>
        </authorList>
    </citation>
    <scope>NUCLEOTIDE SEQUENCE [LARGE SCALE GENOMIC DNA]</scope>
    <source>
        <strain evidence="2">KCTC 15012</strain>
    </source>
</reference>
<protein>
    <submittedName>
        <fullName evidence="1">Uncharacterized protein</fullName>
    </submittedName>
</protein>
<comment type="caution">
    <text evidence="1">The sequence shown here is derived from an EMBL/GenBank/DDBJ whole genome shotgun (WGS) entry which is preliminary data.</text>
</comment>
<evidence type="ECO:0000313" key="2">
    <source>
        <dbReference type="Proteomes" id="UP001597296"/>
    </source>
</evidence>
<gene>
    <name evidence="1" type="ORF">ACFSNB_03185</name>
</gene>
<evidence type="ECO:0000313" key="1">
    <source>
        <dbReference type="EMBL" id="MFD2232802.1"/>
    </source>
</evidence>
<accession>A0ABW5CA13</accession>
<sequence length="70" mass="7263">MMSTARQLTTDGISATLLDADGTPLIGPIDIDAAVERAILVLEGRPDHHSVTGLVNEISLALVATRVGRG</sequence>
<keyword evidence="2" id="KW-1185">Reference proteome</keyword>
<organism evidence="1 2">
    <name type="scientific">Phaeospirillum tilakii</name>
    <dbReference type="NCBI Taxonomy" id="741673"/>
    <lineage>
        <taxon>Bacteria</taxon>
        <taxon>Pseudomonadati</taxon>
        <taxon>Pseudomonadota</taxon>
        <taxon>Alphaproteobacteria</taxon>
        <taxon>Rhodospirillales</taxon>
        <taxon>Rhodospirillaceae</taxon>
        <taxon>Phaeospirillum</taxon>
    </lineage>
</organism>
<proteinExistence type="predicted"/>
<dbReference type="EMBL" id="JBHUIY010000004">
    <property type="protein sequence ID" value="MFD2232802.1"/>
    <property type="molecule type" value="Genomic_DNA"/>
</dbReference>